<evidence type="ECO:0000256" key="1">
    <source>
        <dbReference type="ARBA" id="ARBA00004123"/>
    </source>
</evidence>
<dbReference type="SMART" id="SM00389">
    <property type="entry name" value="HOX"/>
    <property type="match status" value="1"/>
</dbReference>
<keyword evidence="8" id="KW-1185">Reference proteome</keyword>
<reference evidence="9" key="1">
    <citation type="submission" date="2022-11" db="UniProtKB">
        <authorList>
            <consortium name="WormBaseParasite"/>
        </authorList>
    </citation>
    <scope>IDENTIFICATION</scope>
</reference>
<evidence type="ECO:0000256" key="6">
    <source>
        <dbReference type="RuleBase" id="RU000682"/>
    </source>
</evidence>
<dbReference type="PROSITE" id="PS00027">
    <property type="entry name" value="HOMEOBOX_1"/>
    <property type="match status" value="1"/>
</dbReference>
<dbReference type="CDD" id="cd00086">
    <property type="entry name" value="homeodomain"/>
    <property type="match status" value="1"/>
</dbReference>
<evidence type="ECO:0000313" key="8">
    <source>
        <dbReference type="Proteomes" id="UP000887560"/>
    </source>
</evidence>
<sequence length="275" mass="31512">MSSNFSIETILLEDQNERFEKSEEFNSVETENSSSTFSETSSASCKMRRFRTAFDTFQLKSLESRFKQSRYLNIGERIKLADSLKLTETQIKIWFQNRRTKWKKENFITNQEKESSPPNILLDAKEIQNKSKDEIKETSSSFTSSLSSSASYSFPSSSLTSFYSPTTSNNLSNIPYQTFEEGLNEDTKNNILTSILDPQINLPTNNVHQQPILNLLLNLLSTNQQSFNHSLTLNPLIQLLISLKEMDTNNALINLLERMGEGKNKEDDILSQIIF</sequence>
<dbReference type="PRINTS" id="PR00024">
    <property type="entry name" value="HOMEOBOX"/>
</dbReference>
<evidence type="ECO:0000313" key="9">
    <source>
        <dbReference type="WBParaSite" id="scf7180000421041.g6179"/>
    </source>
</evidence>
<dbReference type="AlphaFoldDB" id="A0A915NWX1"/>
<dbReference type="GO" id="GO:0003677">
    <property type="term" value="F:DNA binding"/>
    <property type="evidence" value="ECO:0007669"/>
    <property type="project" value="UniProtKB-UniRule"/>
</dbReference>
<dbReference type="InterPro" id="IPR001356">
    <property type="entry name" value="HD"/>
</dbReference>
<evidence type="ECO:0000256" key="2">
    <source>
        <dbReference type="ARBA" id="ARBA00023125"/>
    </source>
</evidence>
<dbReference type="Gene3D" id="1.10.10.60">
    <property type="entry name" value="Homeodomain-like"/>
    <property type="match status" value="1"/>
</dbReference>
<feature type="DNA-binding region" description="Homeobox" evidence="5">
    <location>
        <begin position="47"/>
        <end position="106"/>
    </location>
</feature>
<keyword evidence="3 5" id="KW-0371">Homeobox</keyword>
<dbReference type="PANTHER" id="PTHR24333:SF5">
    <property type="entry name" value="VENT HOMEOBOX"/>
    <property type="match status" value="1"/>
</dbReference>
<name>A0A915NWX1_9BILA</name>
<protein>
    <submittedName>
        <fullName evidence="9">Homeobox domain-containing protein</fullName>
    </submittedName>
</protein>
<accession>A0A915NWX1</accession>
<evidence type="ECO:0000256" key="5">
    <source>
        <dbReference type="PROSITE-ProRule" id="PRU00108"/>
    </source>
</evidence>
<feature type="domain" description="Homeobox" evidence="7">
    <location>
        <begin position="45"/>
        <end position="105"/>
    </location>
</feature>
<dbReference type="Proteomes" id="UP000887560">
    <property type="component" value="Unplaced"/>
</dbReference>
<dbReference type="InterPro" id="IPR020479">
    <property type="entry name" value="HD_metazoa"/>
</dbReference>
<dbReference type="SUPFAM" id="SSF46689">
    <property type="entry name" value="Homeodomain-like"/>
    <property type="match status" value="1"/>
</dbReference>
<comment type="subcellular location">
    <subcellularLocation>
        <location evidence="1 5 6">Nucleus</location>
    </subcellularLocation>
</comment>
<evidence type="ECO:0000256" key="4">
    <source>
        <dbReference type="ARBA" id="ARBA00023242"/>
    </source>
</evidence>
<dbReference type="Pfam" id="PF00046">
    <property type="entry name" value="Homeodomain"/>
    <property type="match status" value="1"/>
</dbReference>
<dbReference type="InterPro" id="IPR017970">
    <property type="entry name" value="Homeobox_CS"/>
</dbReference>
<proteinExistence type="predicted"/>
<dbReference type="GO" id="GO:0000981">
    <property type="term" value="F:DNA-binding transcription factor activity, RNA polymerase II-specific"/>
    <property type="evidence" value="ECO:0007669"/>
    <property type="project" value="InterPro"/>
</dbReference>
<dbReference type="WBParaSite" id="scf7180000421041.g6179">
    <property type="protein sequence ID" value="scf7180000421041.g6179"/>
    <property type="gene ID" value="scf7180000421041.g6179"/>
</dbReference>
<keyword evidence="2 5" id="KW-0238">DNA-binding</keyword>
<dbReference type="PROSITE" id="PS50071">
    <property type="entry name" value="HOMEOBOX_2"/>
    <property type="match status" value="1"/>
</dbReference>
<dbReference type="InterPro" id="IPR009057">
    <property type="entry name" value="Homeodomain-like_sf"/>
</dbReference>
<dbReference type="GO" id="GO:0005634">
    <property type="term" value="C:nucleus"/>
    <property type="evidence" value="ECO:0007669"/>
    <property type="project" value="UniProtKB-SubCell"/>
</dbReference>
<evidence type="ECO:0000256" key="3">
    <source>
        <dbReference type="ARBA" id="ARBA00023155"/>
    </source>
</evidence>
<organism evidence="8 9">
    <name type="scientific">Meloidogyne floridensis</name>
    <dbReference type="NCBI Taxonomy" id="298350"/>
    <lineage>
        <taxon>Eukaryota</taxon>
        <taxon>Metazoa</taxon>
        <taxon>Ecdysozoa</taxon>
        <taxon>Nematoda</taxon>
        <taxon>Chromadorea</taxon>
        <taxon>Rhabditida</taxon>
        <taxon>Tylenchina</taxon>
        <taxon>Tylenchomorpha</taxon>
        <taxon>Tylenchoidea</taxon>
        <taxon>Meloidogynidae</taxon>
        <taxon>Meloidogyninae</taxon>
        <taxon>Meloidogyne</taxon>
    </lineage>
</organism>
<evidence type="ECO:0000259" key="7">
    <source>
        <dbReference type="PROSITE" id="PS50071"/>
    </source>
</evidence>
<dbReference type="InterPro" id="IPR050848">
    <property type="entry name" value="Homeobox_TF"/>
</dbReference>
<keyword evidence="4 5" id="KW-0539">Nucleus</keyword>
<dbReference type="PANTHER" id="PTHR24333">
    <property type="entry name" value="HOMEO BOX HB9 LIKE A-RELATED"/>
    <property type="match status" value="1"/>
</dbReference>